<accession>A0A9D4BT55</accession>
<dbReference type="Proteomes" id="UP000828390">
    <property type="component" value="Unassembled WGS sequence"/>
</dbReference>
<dbReference type="EMBL" id="JAIWYP010000014">
    <property type="protein sequence ID" value="KAH3707387.1"/>
    <property type="molecule type" value="Genomic_DNA"/>
</dbReference>
<sequence length="304" mass="34113">MFDEKCTTPNLLYTPGKLSKGPKFEKELKSIWVAIDDRAKRLEERVSKIKDKVDGDDIGAALLASRIEDLGKAKASLGDELTYLKSQSMQHLHDALKLAKETVSGIRFERVHRSPGQPVPGRVRTIVAKFTYFQDRELLRKQWKSLAAKRLKLGPKLKAARDEGKRAWIVYDTLYVDGRRSKELERDCLEGFGKRDCIEGSGKRDCLEGLDKRDCIEGLGKRDCIEGLGKRDCLEGLGKRACIEGLGKRDCLEGLGKRDCVEGLGKRLGKRDCLEWLGKRDCLEGLGKKRVRIALKDSARGGLP</sequence>
<dbReference type="AlphaFoldDB" id="A0A9D4BT55"/>
<keyword evidence="2" id="KW-1185">Reference proteome</keyword>
<reference evidence="1" key="2">
    <citation type="submission" date="2020-11" db="EMBL/GenBank/DDBJ databases">
        <authorList>
            <person name="McCartney M.A."/>
            <person name="Auch B."/>
            <person name="Kono T."/>
            <person name="Mallez S."/>
            <person name="Becker A."/>
            <person name="Gohl D.M."/>
            <person name="Silverstein K.A.T."/>
            <person name="Koren S."/>
            <person name="Bechman K.B."/>
            <person name="Herman A."/>
            <person name="Abrahante J.E."/>
            <person name="Garbe J."/>
        </authorList>
    </citation>
    <scope>NUCLEOTIDE SEQUENCE</scope>
    <source>
        <strain evidence="1">Duluth1</strain>
        <tissue evidence="1">Whole animal</tissue>
    </source>
</reference>
<organism evidence="1 2">
    <name type="scientific">Dreissena polymorpha</name>
    <name type="common">Zebra mussel</name>
    <name type="synonym">Mytilus polymorpha</name>
    <dbReference type="NCBI Taxonomy" id="45954"/>
    <lineage>
        <taxon>Eukaryota</taxon>
        <taxon>Metazoa</taxon>
        <taxon>Spiralia</taxon>
        <taxon>Lophotrochozoa</taxon>
        <taxon>Mollusca</taxon>
        <taxon>Bivalvia</taxon>
        <taxon>Autobranchia</taxon>
        <taxon>Heteroconchia</taxon>
        <taxon>Euheterodonta</taxon>
        <taxon>Imparidentia</taxon>
        <taxon>Neoheterodontei</taxon>
        <taxon>Myida</taxon>
        <taxon>Dreissenoidea</taxon>
        <taxon>Dreissenidae</taxon>
        <taxon>Dreissena</taxon>
    </lineage>
</organism>
<protein>
    <submittedName>
        <fullName evidence="1">Uncharacterized protein</fullName>
    </submittedName>
</protein>
<evidence type="ECO:0000313" key="1">
    <source>
        <dbReference type="EMBL" id="KAH3707387.1"/>
    </source>
</evidence>
<evidence type="ECO:0000313" key="2">
    <source>
        <dbReference type="Proteomes" id="UP000828390"/>
    </source>
</evidence>
<reference evidence="1" key="1">
    <citation type="journal article" date="2019" name="bioRxiv">
        <title>The Genome of the Zebra Mussel, Dreissena polymorpha: A Resource for Invasive Species Research.</title>
        <authorList>
            <person name="McCartney M.A."/>
            <person name="Auch B."/>
            <person name="Kono T."/>
            <person name="Mallez S."/>
            <person name="Zhang Y."/>
            <person name="Obille A."/>
            <person name="Becker A."/>
            <person name="Abrahante J.E."/>
            <person name="Garbe J."/>
            <person name="Badalamenti J.P."/>
            <person name="Herman A."/>
            <person name="Mangelson H."/>
            <person name="Liachko I."/>
            <person name="Sullivan S."/>
            <person name="Sone E.D."/>
            <person name="Koren S."/>
            <person name="Silverstein K.A.T."/>
            <person name="Beckman K.B."/>
            <person name="Gohl D.M."/>
        </authorList>
    </citation>
    <scope>NUCLEOTIDE SEQUENCE</scope>
    <source>
        <strain evidence="1">Duluth1</strain>
        <tissue evidence="1">Whole animal</tissue>
    </source>
</reference>
<comment type="caution">
    <text evidence="1">The sequence shown here is derived from an EMBL/GenBank/DDBJ whole genome shotgun (WGS) entry which is preliminary data.</text>
</comment>
<gene>
    <name evidence="1" type="ORF">DPMN_066792</name>
</gene>
<proteinExistence type="predicted"/>
<name>A0A9D4BT55_DREPO</name>